<evidence type="ECO:0000259" key="8">
    <source>
        <dbReference type="Pfam" id="PF02687"/>
    </source>
</evidence>
<keyword evidence="5 7" id="KW-0472">Membrane</keyword>
<dbReference type="OrthoDB" id="9770036at2"/>
<dbReference type="PANTHER" id="PTHR30572">
    <property type="entry name" value="MEMBRANE COMPONENT OF TRANSPORTER-RELATED"/>
    <property type="match status" value="1"/>
</dbReference>
<comment type="caution">
    <text evidence="9">The sequence shown here is derived from an EMBL/GenBank/DDBJ whole genome shotgun (WGS) entry which is preliminary data.</text>
</comment>
<organism evidence="9 10">
    <name type="scientific">Aliikangiella coralliicola</name>
    <dbReference type="NCBI Taxonomy" id="2592383"/>
    <lineage>
        <taxon>Bacteria</taxon>
        <taxon>Pseudomonadati</taxon>
        <taxon>Pseudomonadota</taxon>
        <taxon>Gammaproteobacteria</taxon>
        <taxon>Oceanospirillales</taxon>
        <taxon>Pleioneaceae</taxon>
        <taxon>Aliikangiella</taxon>
    </lineage>
</organism>
<dbReference type="GO" id="GO:0005886">
    <property type="term" value="C:plasma membrane"/>
    <property type="evidence" value="ECO:0007669"/>
    <property type="project" value="UniProtKB-SubCell"/>
</dbReference>
<feature type="transmembrane region" description="Helical" evidence="7">
    <location>
        <begin position="16"/>
        <end position="38"/>
    </location>
</feature>
<accession>A0A545TRZ8</accession>
<protein>
    <submittedName>
        <fullName evidence="9">FtsX-like permease family protein</fullName>
    </submittedName>
</protein>
<sequence>MEFRPILNALKRRKTGAILVALQVAITLAIVINAIFIIGVRSEKIGRDTGMDVNNIFTVSVRGFGPNFNVVESIKQDLRMIRSMPGVVSATISNHIPLSGSGSGTGLRTVPDLTIESTGTARYRFSEHGIETLGVNISHGRNFKANEVEFVEADSNPPTPPGILVTQALADSLFPEGGALGKQVFWGDMSESTIIGIIEKMHGSWVGWDKLEHVVIQPGKPAYQRNRYIIRTEPGERDRLMLEVEEKLSANSPNKIIQRVRSLEEHAARSYQRDRAMSIILVSVIVLLLVITGLVFLGLASFNVKQRTKQIGTRRALGATKTDIVRYFMLENWIITTGGAILGIVLTVGLAYWLETEYSLPRLNFIYIPVGVAILWVLGQLAAYMPARRAATISPAIATRTV</sequence>
<reference evidence="9 10" key="1">
    <citation type="submission" date="2019-07" db="EMBL/GenBank/DDBJ databases">
        <title>Draft genome for Aliikangiella sp. M105.</title>
        <authorList>
            <person name="Wang G."/>
        </authorList>
    </citation>
    <scope>NUCLEOTIDE SEQUENCE [LARGE SCALE GENOMIC DNA]</scope>
    <source>
        <strain evidence="9 10">M105</strain>
    </source>
</reference>
<gene>
    <name evidence="9" type="ORF">FLL46_26685</name>
</gene>
<feature type="transmembrane region" description="Helical" evidence="7">
    <location>
        <begin position="279"/>
        <end position="304"/>
    </location>
</feature>
<evidence type="ECO:0000256" key="6">
    <source>
        <dbReference type="ARBA" id="ARBA00038076"/>
    </source>
</evidence>
<proteinExistence type="inferred from homology"/>
<name>A0A545TRZ8_9GAMM</name>
<evidence type="ECO:0000256" key="3">
    <source>
        <dbReference type="ARBA" id="ARBA00022692"/>
    </source>
</evidence>
<evidence type="ECO:0000256" key="1">
    <source>
        <dbReference type="ARBA" id="ARBA00004651"/>
    </source>
</evidence>
<dbReference type="InterPro" id="IPR003838">
    <property type="entry name" value="ABC3_permease_C"/>
</dbReference>
<dbReference type="EMBL" id="VIKS01000019">
    <property type="protein sequence ID" value="TQV79998.1"/>
    <property type="molecule type" value="Genomic_DNA"/>
</dbReference>
<comment type="similarity">
    <text evidence="6">Belongs to the ABC-4 integral membrane protein family.</text>
</comment>
<evidence type="ECO:0000256" key="2">
    <source>
        <dbReference type="ARBA" id="ARBA00022475"/>
    </source>
</evidence>
<feature type="transmembrane region" description="Helical" evidence="7">
    <location>
        <begin position="333"/>
        <end position="354"/>
    </location>
</feature>
<feature type="transmembrane region" description="Helical" evidence="7">
    <location>
        <begin position="366"/>
        <end position="385"/>
    </location>
</feature>
<dbReference type="GO" id="GO:0022857">
    <property type="term" value="F:transmembrane transporter activity"/>
    <property type="evidence" value="ECO:0007669"/>
    <property type="project" value="TreeGrafter"/>
</dbReference>
<keyword evidence="3 7" id="KW-0812">Transmembrane</keyword>
<evidence type="ECO:0000256" key="4">
    <source>
        <dbReference type="ARBA" id="ARBA00022989"/>
    </source>
</evidence>
<keyword evidence="4 7" id="KW-1133">Transmembrane helix</keyword>
<comment type="subcellular location">
    <subcellularLocation>
        <location evidence="1">Cell membrane</location>
        <topology evidence="1">Multi-pass membrane protein</topology>
    </subcellularLocation>
</comment>
<evidence type="ECO:0000313" key="9">
    <source>
        <dbReference type="EMBL" id="TQV79998.1"/>
    </source>
</evidence>
<dbReference type="AlphaFoldDB" id="A0A545TRZ8"/>
<dbReference type="Proteomes" id="UP000315439">
    <property type="component" value="Unassembled WGS sequence"/>
</dbReference>
<evidence type="ECO:0000313" key="10">
    <source>
        <dbReference type="Proteomes" id="UP000315439"/>
    </source>
</evidence>
<evidence type="ECO:0000256" key="5">
    <source>
        <dbReference type="ARBA" id="ARBA00023136"/>
    </source>
</evidence>
<dbReference type="RefSeq" id="WP_142935475.1">
    <property type="nucleotide sequence ID" value="NZ_ML660175.1"/>
</dbReference>
<keyword evidence="2" id="KW-1003">Cell membrane</keyword>
<dbReference type="PANTHER" id="PTHR30572:SF4">
    <property type="entry name" value="ABC TRANSPORTER PERMEASE YTRF"/>
    <property type="match status" value="1"/>
</dbReference>
<dbReference type="InterPro" id="IPR050250">
    <property type="entry name" value="Macrolide_Exporter_MacB"/>
</dbReference>
<feature type="domain" description="ABC3 transporter permease C-terminal" evidence="8">
    <location>
        <begin position="283"/>
        <end position="395"/>
    </location>
</feature>
<evidence type="ECO:0000256" key="7">
    <source>
        <dbReference type="SAM" id="Phobius"/>
    </source>
</evidence>
<dbReference type="Pfam" id="PF02687">
    <property type="entry name" value="FtsX"/>
    <property type="match status" value="1"/>
</dbReference>
<keyword evidence="10" id="KW-1185">Reference proteome</keyword>